<sequence>MNPRSKPDSATVLSSYPDSGGLGCGYVMNRWGFAVGSLRLYKSWWSGGLLRETQFRGMQEVRRKREVFIKREGTKESLEREGTKESLESDQEFTSIKSFLHVVESECFGICLMITVLQLAQLPNIKVATVLLSSAFAYDIFWVFISPLIFHESVMIANPRVALQPPRMTGAMDVSESGREYGAKNTDDTPVTGTSQKTRGGAESRFRKRSKYLSYPYTNSEPRLKSFPAETEESNTPSPTPKAKASSRTKNSSAVVKCLAVQNSSVHLPVTYFQEQCINEDVEEDDINDEIQEDDINDKIQEDDLNDKIQEDDVDDEFQEDDIDLDDEFQEEDIDGEFQEDDVDEEFMEDDISNEFQEDDLDALLLEDKLE</sequence>
<dbReference type="GO" id="GO:0030660">
    <property type="term" value="C:Golgi-associated vesicle membrane"/>
    <property type="evidence" value="ECO:0007669"/>
    <property type="project" value="TreeGrafter"/>
</dbReference>
<dbReference type="PANTHER" id="PTHR12174">
    <property type="entry name" value="SIGNAL PEPTIDE PEPTIDASE"/>
    <property type="match status" value="1"/>
</dbReference>
<evidence type="ECO:0000256" key="1">
    <source>
        <dbReference type="ARBA" id="ARBA00022670"/>
    </source>
</evidence>
<dbReference type="GO" id="GO:0005765">
    <property type="term" value="C:lysosomal membrane"/>
    <property type="evidence" value="ECO:0007669"/>
    <property type="project" value="TreeGrafter"/>
</dbReference>
<dbReference type="Pfam" id="PF04258">
    <property type="entry name" value="Peptidase_A22B"/>
    <property type="match status" value="1"/>
</dbReference>
<feature type="compositionally biased region" description="Basic and acidic residues" evidence="2">
    <location>
        <begin position="176"/>
        <end position="187"/>
    </location>
</feature>
<dbReference type="GO" id="GO:0033619">
    <property type="term" value="P:membrane protein proteolysis"/>
    <property type="evidence" value="ECO:0007669"/>
    <property type="project" value="TreeGrafter"/>
</dbReference>
<reference evidence="3 4" key="1">
    <citation type="submission" date="2023-01" db="EMBL/GenBank/DDBJ databases">
        <authorList>
            <person name="Kreplak J."/>
        </authorList>
    </citation>
    <scope>NUCLEOTIDE SEQUENCE [LARGE SCALE GENOMIC DNA]</scope>
</reference>
<evidence type="ECO:0000256" key="2">
    <source>
        <dbReference type="SAM" id="MobiDB-lite"/>
    </source>
</evidence>
<accession>A0AAV1B5M9</accession>
<organism evidence="3 4">
    <name type="scientific">Vicia faba</name>
    <name type="common">Broad bean</name>
    <name type="synonym">Faba vulgaris</name>
    <dbReference type="NCBI Taxonomy" id="3906"/>
    <lineage>
        <taxon>Eukaryota</taxon>
        <taxon>Viridiplantae</taxon>
        <taxon>Streptophyta</taxon>
        <taxon>Embryophyta</taxon>
        <taxon>Tracheophyta</taxon>
        <taxon>Spermatophyta</taxon>
        <taxon>Magnoliopsida</taxon>
        <taxon>eudicotyledons</taxon>
        <taxon>Gunneridae</taxon>
        <taxon>Pentapetalae</taxon>
        <taxon>rosids</taxon>
        <taxon>fabids</taxon>
        <taxon>Fabales</taxon>
        <taxon>Fabaceae</taxon>
        <taxon>Papilionoideae</taxon>
        <taxon>50 kb inversion clade</taxon>
        <taxon>NPAAA clade</taxon>
        <taxon>Hologalegina</taxon>
        <taxon>IRL clade</taxon>
        <taxon>Fabeae</taxon>
        <taxon>Vicia</taxon>
    </lineage>
</organism>
<dbReference type="Proteomes" id="UP001157006">
    <property type="component" value="Chromosome 6"/>
</dbReference>
<dbReference type="AlphaFoldDB" id="A0AAV1B5M9"/>
<dbReference type="GO" id="GO:0098553">
    <property type="term" value="C:lumenal side of endoplasmic reticulum membrane"/>
    <property type="evidence" value="ECO:0007669"/>
    <property type="project" value="TreeGrafter"/>
</dbReference>
<feature type="region of interest" description="Disordered" evidence="2">
    <location>
        <begin position="170"/>
        <end position="205"/>
    </location>
</feature>
<evidence type="ECO:0000313" key="3">
    <source>
        <dbReference type="EMBL" id="CAI8617975.1"/>
    </source>
</evidence>
<feature type="region of interest" description="Disordered" evidence="2">
    <location>
        <begin position="217"/>
        <end position="251"/>
    </location>
</feature>
<dbReference type="PANTHER" id="PTHR12174:SF90">
    <property type="entry name" value="SIGNAL PEPTIDE PEPTIDASE-LIKE 3"/>
    <property type="match status" value="1"/>
</dbReference>
<proteinExistence type="predicted"/>
<feature type="compositionally biased region" description="Polar residues" evidence="2">
    <location>
        <begin position="188"/>
        <end position="198"/>
    </location>
</feature>
<keyword evidence="1" id="KW-0645">Protease</keyword>
<dbReference type="InterPro" id="IPR007369">
    <property type="entry name" value="Peptidase_A22B_SPP"/>
</dbReference>
<dbReference type="EMBL" id="OX451741">
    <property type="protein sequence ID" value="CAI8617975.1"/>
    <property type="molecule type" value="Genomic_DNA"/>
</dbReference>
<name>A0AAV1B5M9_VICFA</name>
<dbReference type="GO" id="GO:0042500">
    <property type="term" value="F:aspartic endopeptidase activity, intramembrane cleaving"/>
    <property type="evidence" value="ECO:0007669"/>
    <property type="project" value="InterPro"/>
</dbReference>
<keyword evidence="1" id="KW-0378">Hydrolase</keyword>
<dbReference type="GO" id="GO:0098554">
    <property type="term" value="C:cytoplasmic side of endoplasmic reticulum membrane"/>
    <property type="evidence" value="ECO:0007669"/>
    <property type="project" value="TreeGrafter"/>
</dbReference>
<keyword evidence="4" id="KW-1185">Reference proteome</keyword>
<gene>
    <name evidence="3" type="ORF">VFH_VI101440</name>
</gene>
<protein>
    <submittedName>
        <fullName evidence="3">Uncharacterized protein</fullName>
    </submittedName>
</protein>
<evidence type="ECO:0000313" key="4">
    <source>
        <dbReference type="Proteomes" id="UP001157006"/>
    </source>
</evidence>